<keyword evidence="5 9" id="KW-0798">TonB box</keyword>
<dbReference type="InterPro" id="IPR010104">
    <property type="entry name" value="TonB_rcpt_bac"/>
</dbReference>
<keyword evidence="7 8" id="KW-0998">Cell outer membrane</keyword>
<dbReference type="Pfam" id="PF00593">
    <property type="entry name" value="TonB_dep_Rec_b-barrel"/>
    <property type="match status" value="1"/>
</dbReference>
<feature type="chain" id="PRO_5013296345" evidence="10">
    <location>
        <begin position="31"/>
        <end position="964"/>
    </location>
</feature>
<evidence type="ECO:0000256" key="2">
    <source>
        <dbReference type="ARBA" id="ARBA00022448"/>
    </source>
</evidence>
<organism evidence="13 14">
    <name type="scientific">Sphingomonas jeddahensis</name>
    <dbReference type="NCBI Taxonomy" id="1915074"/>
    <lineage>
        <taxon>Bacteria</taxon>
        <taxon>Pseudomonadati</taxon>
        <taxon>Pseudomonadota</taxon>
        <taxon>Alphaproteobacteria</taxon>
        <taxon>Sphingomonadales</taxon>
        <taxon>Sphingomonadaceae</taxon>
        <taxon>Sphingomonas</taxon>
    </lineage>
</organism>
<evidence type="ECO:0000259" key="11">
    <source>
        <dbReference type="Pfam" id="PF00593"/>
    </source>
</evidence>
<keyword evidence="14" id="KW-1185">Reference proteome</keyword>
<evidence type="ECO:0000313" key="14">
    <source>
        <dbReference type="Proteomes" id="UP000188729"/>
    </source>
</evidence>
<keyword evidence="6 8" id="KW-0472">Membrane</keyword>
<dbReference type="InterPro" id="IPR039426">
    <property type="entry name" value="TonB-dep_rcpt-like"/>
</dbReference>
<reference evidence="13 14" key="1">
    <citation type="submission" date="2016-11" db="EMBL/GenBank/DDBJ databases">
        <title>Genome sequence of Sphingomonas jeddahensis G39.</title>
        <authorList>
            <person name="Poehlein A."/>
            <person name="Wuebbeler J.H."/>
            <person name="Steinbuechel A."/>
            <person name="Daniel R."/>
        </authorList>
    </citation>
    <scope>NUCLEOTIDE SEQUENCE [LARGE SCALE GENOMIC DNA]</scope>
    <source>
        <strain evidence="13 14">G39</strain>
    </source>
</reference>
<dbReference type="Proteomes" id="UP000188729">
    <property type="component" value="Unassembled WGS sequence"/>
</dbReference>
<comment type="caution">
    <text evidence="13">The sequence shown here is derived from an EMBL/GenBank/DDBJ whole genome shotgun (WGS) entry which is preliminary data.</text>
</comment>
<gene>
    <name evidence="13" type="primary">pupA</name>
    <name evidence="13" type="ORF">SPHI_24230</name>
</gene>
<proteinExistence type="inferred from homology"/>
<feature type="domain" description="TonB-dependent receptor-like beta-barrel" evidence="11">
    <location>
        <begin position="502"/>
        <end position="929"/>
    </location>
</feature>
<dbReference type="NCBIfam" id="TIGR01782">
    <property type="entry name" value="TonB-Xanth-Caul"/>
    <property type="match status" value="1"/>
</dbReference>
<keyword evidence="3 8" id="KW-1134">Transmembrane beta strand</keyword>
<dbReference type="InterPro" id="IPR012910">
    <property type="entry name" value="Plug_dom"/>
</dbReference>
<feature type="signal peptide" evidence="10">
    <location>
        <begin position="1"/>
        <end position="30"/>
    </location>
</feature>
<dbReference type="RefSeq" id="WP_076745199.1">
    <property type="nucleotide sequence ID" value="NZ_MPSB01000012.1"/>
</dbReference>
<dbReference type="SUPFAM" id="SSF56935">
    <property type="entry name" value="Porins"/>
    <property type="match status" value="1"/>
</dbReference>
<evidence type="ECO:0000313" key="13">
    <source>
        <dbReference type="EMBL" id="ONF95331.1"/>
    </source>
</evidence>
<keyword evidence="13" id="KW-0675">Receptor</keyword>
<accession>A0A1V2ERM7</accession>
<comment type="similarity">
    <text evidence="8 9">Belongs to the TonB-dependent receptor family.</text>
</comment>
<dbReference type="PANTHER" id="PTHR40980:SF4">
    <property type="entry name" value="TONB-DEPENDENT RECEPTOR-LIKE BETA-BARREL DOMAIN-CONTAINING PROTEIN"/>
    <property type="match status" value="1"/>
</dbReference>
<dbReference type="Gene3D" id="2.40.170.20">
    <property type="entry name" value="TonB-dependent receptor, beta-barrel domain"/>
    <property type="match status" value="1"/>
</dbReference>
<dbReference type="InterPro" id="IPR000531">
    <property type="entry name" value="Beta-barrel_TonB"/>
</dbReference>
<dbReference type="GO" id="GO:0009279">
    <property type="term" value="C:cell outer membrane"/>
    <property type="evidence" value="ECO:0007669"/>
    <property type="project" value="UniProtKB-SubCell"/>
</dbReference>
<dbReference type="Pfam" id="PF07715">
    <property type="entry name" value="Plug"/>
    <property type="match status" value="1"/>
</dbReference>
<dbReference type="Gene3D" id="3.55.50.30">
    <property type="match status" value="1"/>
</dbReference>
<dbReference type="EMBL" id="MPSB01000012">
    <property type="protein sequence ID" value="ONF95331.1"/>
    <property type="molecule type" value="Genomic_DNA"/>
</dbReference>
<evidence type="ECO:0000256" key="3">
    <source>
        <dbReference type="ARBA" id="ARBA00022452"/>
    </source>
</evidence>
<evidence type="ECO:0000256" key="5">
    <source>
        <dbReference type="ARBA" id="ARBA00023077"/>
    </source>
</evidence>
<keyword evidence="2 8" id="KW-0813">Transport</keyword>
<keyword evidence="4 8" id="KW-0812">Transmembrane</keyword>
<evidence type="ECO:0000256" key="6">
    <source>
        <dbReference type="ARBA" id="ARBA00023136"/>
    </source>
</evidence>
<dbReference type="InterPro" id="IPR037066">
    <property type="entry name" value="Plug_dom_sf"/>
</dbReference>
<dbReference type="AlphaFoldDB" id="A0A1V2ERM7"/>
<dbReference type="STRING" id="1915074.SPHI_24230"/>
<evidence type="ECO:0000256" key="7">
    <source>
        <dbReference type="ARBA" id="ARBA00023237"/>
    </source>
</evidence>
<dbReference type="PROSITE" id="PS52016">
    <property type="entry name" value="TONB_DEPENDENT_REC_3"/>
    <property type="match status" value="1"/>
</dbReference>
<dbReference type="PANTHER" id="PTHR40980">
    <property type="entry name" value="PLUG DOMAIN-CONTAINING PROTEIN"/>
    <property type="match status" value="1"/>
</dbReference>
<evidence type="ECO:0000256" key="9">
    <source>
        <dbReference type="RuleBase" id="RU003357"/>
    </source>
</evidence>
<protein>
    <submittedName>
        <fullName evidence="13">Ferric-pseudobactin 358 receptor</fullName>
    </submittedName>
</protein>
<evidence type="ECO:0000256" key="8">
    <source>
        <dbReference type="PROSITE-ProRule" id="PRU01360"/>
    </source>
</evidence>
<evidence type="ECO:0000259" key="12">
    <source>
        <dbReference type="Pfam" id="PF07715"/>
    </source>
</evidence>
<dbReference type="OrthoDB" id="5476657at2"/>
<evidence type="ECO:0000256" key="10">
    <source>
        <dbReference type="SAM" id="SignalP"/>
    </source>
</evidence>
<keyword evidence="10" id="KW-0732">Signal</keyword>
<evidence type="ECO:0000256" key="4">
    <source>
        <dbReference type="ARBA" id="ARBA00022692"/>
    </source>
</evidence>
<comment type="subcellular location">
    <subcellularLocation>
        <location evidence="1 8">Cell outer membrane</location>
        <topology evidence="1 8">Multi-pass membrane protein</topology>
    </subcellularLocation>
</comment>
<dbReference type="InterPro" id="IPR036942">
    <property type="entry name" value="Beta-barrel_TonB_sf"/>
</dbReference>
<dbReference type="Gene3D" id="2.170.130.10">
    <property type="entry name" value="TonB-dependent receptor, plug domain"/>
    <property type="match status" value="1"/>
</dbReference>
<evidence type="ECO:0000256" key="1">
    <source>
        <dbReference type="ARBA" id="ARBA00004571"/>
    </source>
</evidence>
<name>A0A1V2ERM7_9SPHN</name>
<feature type="domain" description="TonB-dependent receptor plug" evidence="12">
    <location>
        <begin position="144"/>
        <end position="250"/>
    </location>
</feature>
<sequence length="964" mass="107119">MFKSVFATRCAAALLAGTTFASAGASVAQAATMVRDFSVPAGPALSSVPQFARQAGIQILMSANAAQGVRTRAVKGSHKARSGLERMLNGTGLRIASWNGDVVTLAVEEPATAPDDDQQDARNVGSEEILVIGITSPFRSKGNSTTIVESVVYDDVETLTADGSIAGLLTQLPGISTVEDGEYPRYVTVRGISPDLNHTTIDGLTLATVGESGAGTRRVNLQLLPSDLSGRVDLFKTFTAEQDGGAIGGAINIVTRSAFDKRAQDLFLDVYGLYRTMEGEGGSNSYGEPRKHWGYGVKGNYATRFGANEEFGVIVSGRYESTPRNFSQNWQNTKRFFTDDNRPIARPDPELGWNGRALPGNFGYGTYADVSDTYGGSAKLEYRAADDSVQASIIGYDYVRKQDQSTNINYVDTANFVEDQTPTSGRMRISQLVENYRHNQYRRENRGILTNAAFEVGDTRVTARTGLTEETFRDWEPYVSILTNPTGYYLTYDAPEGEIPTLRGIEDPSVLLGAPYRMNAQRDVYSNARQRVFNTRMDVLNNVERGSRGLGYVTGWEFRRLDMRKNIDRVDRSVLGTINDYIYDAGYRPPQSPHSYAWLDFNRYYDERWNSFPVNASASRHNSLTSDYRYQEDLFTGYLSLHYNLPNTTIVGGVRYENVSFTGTTPVITSGSATGEFTRNEGDYDYFLPSLNIVHRLDNTNIRLSYSQTLGRPTPNSIAAAESTTCGDSGEGGLECTITRGNPNLKPRRSRNLDATVEHYYSGVNGMLLLGYFHKKISDDIFTLRQEEVIDGDLYTIRQPLNAASSQIQGVEFAWVHRSLPVPVADHMVDLSFNLSRLWGKMNYVTDTGARELDRLESQPKWIGNVSATYHIPAVNGGIRVNANYRDRFLSGIGANPWQDQSADSLTTVNLAAWHDVTKNVVFKYEWNNLFDNQPQFRVGENDDWVRQKNDYGSALFFHAIMKF</sequence>